<evidence type="ECO:0000256" key="4">
    <source>
        <dbReference type="ARBA" id="ARBA00022777"/>
    </source>
</evidence>
<protein>
    <recommendedName>
        <fullName evidence="7">Carbohydrate kinase PfkB domain-containing protein</fullName>
    </recommendedName>
</protein>
<dbReference type="InterPro" id="IPR011611">
    <property type="entry name" value="PfkB_dom"/>
</dbReference>
<dbReference type="Gene3D" id="3.40.1190.20">
    <property type="match status" value="1"/>
</dbReference>
<evidence type="ECO:0000313" key="9">
    <source>
        <dbReference type="Proteomes" id="UP000483004"/>
    </source>
</evidence>
<keyword evidence="2" id="KW-0808">Transferase</keyword>
<dbReference type="GO" id="GO:0005524">
    <property type="term" value="F:ATP binding"/>
    <property type="evidence" value="ECO:0007669"/>
    <property type="project" value="UniProtKB-KW"/>
</dbReference>
<keyword evidence="4" id="KW-0418">Kinase</keyword>
<keyword evidence="9" id="KW-1185">Reference proteome</keyword>
<dbReference type="OrthoDB" id="9808601at2"/>
<evidence type="ECO:0000313" key="8">
    <source>
        <dbReference type="EMBL" id="KAB2379285.1"/>
    </source>
</evidence>
<dbReference type="AlphaFoldDB" id="A0A6L3VR97"/>
<dbReference type="SUPFAM" id="SSF53613">
    <property type="entry name" value="Ribokinase-like"/>
    <property type="match status" value="1"/>
</dbReference>
<dbReference type="Proteomes" id="UP000483004">
    <property type="component" value="Unassembled WGS sequence"/>
</dbReference>
<comment type="caution">
    <text evidence="8">The sequence shown here is derived from an EMBL/GenBank/DDBJ whole genome shotgun (WGS) entry which is preliminary data.</text>
</comment>
<organism evidence="8 9">
    <name type="scientific">Actinomadura montaniterrae</name>
    <dbReference type="NCBI Taxonomy" id="1803903"/>
    <lineage>
        <taxon>Bacteria</taxon>
        <taxon>Bacillati</taxon>
        <taxon>Actinomycetota</taxon>
        <taxon>Actinomycetes</taxon>
        <taxon>Streptosporangiales</taxon>
        <taxon>Thermomonosporaceae</taxon>
        <taxon>Actinomadura</taxon>
    </lineage>
</organism>
<sequence>MGGTMAGAESTVAIGACRLGGAARWVGVVGDDELGRLIAMRLRAEGVLTGGIAVAADAPTSLILKERRTAATTRVSFYRRHCAGALLSPEHVRDAAVLHVTGITPALSPASGRARSSSSSAPKERSPSRNPGRGGRRGR</sequence>
<feature type="region of interest" description="Disordered" evidence="6">
    <location>
        <begin position="106"/>
        <end position="139"/>
    </location>
</feature>
<name>A0A6L3VR97_9ACTN</name>
<evidence type="ECO:0000256" key="6">
    <source>
        <dbReference type="SAM" id="MobiDB-lite"/>
    </source>
</evidence>
<dbReference type="PANTHER" id="PTHR43085">
    <property type="entry name" value="HEXOKINASE FAMILY MEMBER"/>
    <property type="match status" value="1"/>
</dbReference>
<comment type="similarity">
    <text evidence="1">Belongs to the carbohydrate kinase PfkB family.</text>
</comment>
<dbReference type="GO" id="GO:0016301">
    <property type="term" value="F:kinase activity"/>
    <property type="evidence" value="ECO:0007669"/>
    <property type="project" value="UniProtKB-KW"/>
</dbReference>
<evidence type="ECO:0000256" key="3">
    <source>
        <dbReference type="ARBA" id="ARBA00022741"/>
    </source>
</evidence>
<dbReference type="PANTHER" id="PTHR43085:SF1">
    <property type="entry name" value="PSEUDOURIDINE KINASE-RELATED"/>
    <property type="match status" value="1"/>
</dbReference>
<proteinExistence type="inferred from homology"/>
<dbReference type="InterPro" id="IPR050306">
    <property type="entry name" value="PfkB_Carbo_kinase"/>
</dbReference>
<accession>A0A6L3VR97</accession>
<feature type="domain" description="Carbohydrate kinase PfkB" evidence="7">
    <location>
        <begin position="4"/>
        <end position="109"/>
    </location>
</feature>
<reference evidence="8 9" key="1">
    <citation type="submission" date="2019-09" db="EMBL/GenBank/DDBJ databases">
        <title>Actinomadura physcomitrii sp. nov., a novel actinomycete isolated from moss [Physcomitrium sphaericum (Ludw) Fuernr].</title>
        <authorList>
            <person name="Liu C."/>
            <person name="Zhuang X."/>
        </authorList>
    </citation>
    <scope>NUCLEOTIDE SEQUENCE [LARGE SCALE GENOMIC DNA]</scope>
    <source>
        <strain evidence="8 9">CYP1-1B</strain>
    </source>
</reference>
<evidence type="ECO:0000256" key="2">
    <source>
        <dbReference type="ARBA" id="ARBA00022679"/>
    </source>
</evidence>
<keyword evidence="5" id="KW-0067">ATP-binding</keyword>
<evidence type="ECO:0000259" key="7">
    <source>
        <dbReference type="Pfam" id="PF00294"/>
    </source>
</evidence>
<gene>
    <name evidence="8" type="ORF">F9B16_20955</name>
</gene>
<dbReference type="EMBL" id="WBMR01000059">
    <property type="protein sequence ID" value="KAB2379285.1"/>
    <property type="molecule type" value="Genomic_DNA"/>
</dbReference>
<feature type="compositionally biased region" description="Low complexity" evidence="6">
    <location>
        <begin position="106"/>
        <end position="121"/>
    </location>
</feature>
<dbReference type="InterPro" id="IPR029056">
    <property type="entry name" value="Ribokinase-like"/>
</dbReference>
<evidence type="ECO:0000256" key="1">
    <source>
        <dbReference type="ARBA" id="ARBA00010688"/>
    </source>
</evidence>
<keyword evidence="3" id="KW-0547">Nucleotide-binding</keyword>
<dbReference type="Pfam" id="PF00294">
    <property type="entry name" value="PfkB"/>
    <property type="match status" value="1"/>
</dbReference>
<evidence type="ECO:0000256" key="5">
    <source>
        <dbReference type="ARBA" id="ARBA00022840"/>
    </source>
</evidence>